<dbReference type="PROSITE" id="PS50297">
    <property type="entry name" value="ANK_REP_REGION"/>
    <property type="match status" value="1"/>
</dbReference>
<evidence type="ECO:0000313" key="3">
    <source>
        <dbReference type="EMBL" id="RPB15746.1"/>
    </source>
</evidence>
<dbReference type="SUPFAM" id="SSF48403">
    <property type="entry name" value="Ankyrin repeat"/>
    <property type="match status" value="1"/>
</dbReference>
<evidence type="ECO:0000256" key="1">
    <source>
        <dbReference type="PROSITE-ProRule" id="PRU00023"/>
    </source>
</evidence>
<evidence type="ECO:0000313" key="4">
    <source>
        <dbReference type="Proteomes" id="UP000277580"/>
    </source>
</evidence>
<feature type="region of interest" description="Disordered" evidence="2">
    <location>
        <begin position="211"/>
        <end position="271"/>
    </location>
</feature>
<dbReference type="AlphaFoldDB" id="A0A3N4KYX7"/>
<organism evidence="3 4">
    <name type="scientific">Morchella conica CCBAS932</name>
    <dbReference type="NCBI Taxonomy" id="1392247"/>
    <lineage>
        <taxon>Eukaryota</taxon>
        <taxon>Fungi</taxon>
        <taxon>Dikarya</taxon>
        <taxon>Ascomycota</taxon>
        <taxon>Pezizomycotina</taxon>
        <taxon>Pezizomycetes</taxon>
        <taxon>Pezizales</taxon>
        <taxon>Morchellaceae</taxon>
        <taxon>Morchella</taxon>
    </lineage>
</organism>
<dbReference type="PROSITE" id="PS50088">
    <property type="entry name" value="ANK_REPEAT"/>
    <property type="match status" value="1"/>
</dbReference>
<dbReference type="InterPro" id="IPR036770">
    <property type="entry name" value="Ankyrin_rpt-contain_sf"/>
</dbReference>
<dbReference type="Pfam" id="PF12796">
    <property type="entry name" value="Ank_2"/>
    <property type="match status" value="1"/>
</dbReference>
<dbReference type="Gene3D" id="1.25.40.20">
    <property type="entry name" value="Ankyrin repeat-containing domain"/>
    <property type="match status" value="1"/>
</dbReference>
<sequence length="271" mass="29355">MPIFAPAPQEYLVTLPTELILIIAENLPAADLAALIRTSHLLHTLLAHALDPHFVASAPRILLWAARRNSPLPLQRALSLGTPVPADLGLCRHTLLYESARDGHAQTVRVLLAIGVDPNTKSYDSTPLLIAVRRGHVSVARMLLEAGANVHQSFSWNPEKTPMMVARTYARVVNEEMVNLLLEFGAGDEGIHGPKDLGSNPRLHAKRRRVSGGLGLPSFPSLPRPPSLSGGLRPPSLSVPAPAPRPRAGMSVRRRSARISALSSGRARRRR</sequence>
<feature type="compositionally biased region" description="Low complexity" evidence="2">
    <location>
        <begin position="227"/>
        <end position="238"/>
    </location>
</feature>
<dbReference type="OrthoDB" id="366390at2759"/>
<dbReference type="InterPro" id="IPR002110">
    <property type="entry name" value="Ankyrin_rpt"/>
</dbReference>
<keyword evidence="1" id="KW-0040">ANK repeat</keyword>
<protein>
    <submittedName>
        <fullName evidence="3">Ankyrin</fullName>
    </submittedName>
</protein>
<feature type="repeat" description="ANK" evidence="1">
    <location>
        <begin position="123"/>
        <end position="155"/>
    </location>
</feature>
<accession>A0A3N4KYX7</accession>
<dbReference type="Proteomes" id="UP000277580">
    <property type="component" value="Unassembled WGS sequence"/>
</dbReference>
<dbReference type="SMART" id="SM00248">
    <property type="entry name" value="ANK"/>
    <property type="match status" value="4"/>
</dbReference>
<dbReference type="PANTHER" id="PTHR46224">
    <property type="entry name" value="ANKYRIN REPEAT FAMILY PROTEIN"/>
    <property type="match status" value="1"/>
</dbReference>
<name>A0A3N4KYX7_9PEZI</name>
<gene>
    <name evidence="3" type="ORF">P167DRAFT_533121</name>
</gene>
<proteinExistence type="predicted"/>
<dbReference type="EMBL" id="ML119112">
    <property type="protein sequence ID" value="RPB15746.1"/>
    <property type="molecule type" value="Genomic_DNA"/>
</dbReference>
<dbReference type="InterPro" id="IPR051616">
    <property type="entry name" value="Cul2-RING_E3_ligase_SR"/>
</dbReference>
<reference evidence="3 4" key="1">
    <citation type="journal article" date="2018" name="Nat. Ecol. Evol.">
        <title>Pezizomycetes genomes reveal the molecular basis of ectomycorrhizal truffle lifestyle.</title>
        <authorList>
            <person name="Murat C."/>
            <person name="Payen T."/>
            <person name="Noel B."/>
            <person name="Kuo A."/>
            <person name="Morin E."/>
            <person name="Chen J."/>
            <person name="Kohler A."/>
            <person name="Krizsan K."/>
            <person name="Balestrini R."/>
            <person name="Da Silva C."/>
            <person name="Montanini B."/>
            <person name="Hainaut M."/>
            <person name="Levati E."/>
            <person name="Barry K.W."/>
            <person name="Belfiori B."/>
            <person name="Cichocki N."/>
            <person name="Clum A."/>
            <person name="Dockter R.B."/>
            <person name="Fauchery L."/>
            <person name="Guy J."/>
            <person name="Iotti M."/>
            <person name="Le Tacon F."/>
            <person name="Lindquist E.A."/>
            <person name="Lipzen A."/>
            <person name="Malagnac F."/>
            <person name="Mello A."/>
            <person name="Molinier V."/>
            <person name="Miyauchi S."/>
            <person name="Poulain J."/>
            <person name="Riccioni C."/>
            <person name="Rubini A."/>
            <person name="Sitrit Y."/>
            <person name="Splivallo R."/>
            <person name="Traeger S."/>
            <person name="Wang M."/>
            <person name="Zifcakova L."/>
            <person name="Wipf D."/>
            <person name="Zambonelli A."/>
            <person name="Paolocci F."/>
            <person name="Nowrousian M."/>
            <person name="Ottonello S."/>
            <person name="Baldrian P."/>
            <person name="Spatafora J.W."/>
            <person name="Henrissat B."/>
            <person name="Nagy L.G."/>
            <person name="Aury J.M."/>
            <person name="Wincker P."/>
            <person name="Grigoriev I.V."/>
            <person name="Bonfante P."/>
            <person name="Martin F.M."/>
        </authorList>
    </citation>
    <scope>NUCLEOTIDE SEQUENCE [LARGE SCALE GENOMIC DNA]</scope>
    <source>
        <strain evidence="3 4">CCBAS932</strain>
    </source>
</reference>
<dbReference type="STRING" id="1392247.A0A3N4KYX7"/>
<keyword evidence="4" id="KW-1185">Reference proteome</keyword>
<dbReference type="InParanoid" id="A0A3N4KYX7"/>
<dbReference type="PANTHER" id="PTHR46224:SF64">
    <property type="entry name" value="IQ MOTIF AND ANKYRIN REPEAT DOMAIN-CONTAINING PROTEIN 1"/>
    <property type="match status" value="1"/>
</dbReference>
<evidence type="ECO:0000256" key="2">
    <source>
        <dbReference type="SAM" id="MobiDB-lite"/>
    </source>
</evidence>